<dbReference type="PROSITE" id="PS00600">
    <property type="entry name" value="AA_TRANSFER_CLASS_3"/>
    <property type="match status" value="1"/>
</dbReference>
<dbReference type="PANTHER" id="PTHR43713">
    <property type="entry name" value="GLUTAMATE-1-SEMIALDEHYDE 2,1-AMINOMUTASE"/>
    <property type="match status" value="1"/>
</dbReference>
<evidence type="ECO:0000256" key="1">
    <source>
        <dbReference type="ARBA" id="ARBA00001933"/>
    </source>
</evidence>
<proteinExistence type="inferred from homology"/>
<keyword evidence="2 3" id="KW-0663">Pyridoxal phosphate</keyword>
<dbReference type="PANTHER" id="PTHR43713:SF3">
    <property type="entry name" value="GLUTAMATE-1-SEMIALDEHYDE 2,1-AMINOMUTASE 1, CHLOROPLASTIC-RELATED"/>
    <property type="match status" value="1"/>
</dbReference>
<keyword evidence="5" id="KW-1185">Reference proteome</keyword>
<name>A0ABT3Z9S1_9HYPH</name>
<comment type="caution">
    <text evidence="4">The sequence shown here is derived from an EMBL/GenBank/DDBJ whole genome shotgun (WGS) entry which is preliminary data.</text>
</comment>
<dbReference type="EMBL" id="JAOVZR010000001">
    <property type="protein sequence ID" value="MCY0148513.1"/>
    <property type="molecule type" value="Genomic_DNA"/>
</dbReference>
<evidence type="ECO:0000313" key="4">
    <source>
        <dbReference type="EMBL" id="MCY0148513.1"/>
    </source>
</evidence>
<dbReference type="Proteomes" id="UP001073227">
    <property type="component" value="Unassembled WGS sequence"/>
</dbReference>
<dbReference type="InterPro" id="IPR015424">
    <property type="entry name" value="PyrdxlP-dep_Trfase"/>
</dbReference>
<organism evidence="4 5">
    <name type="scientific">Hoeflea algicola</name>
    <dbReference type="NCBI Taxonomy" id="2983763"/>
    <lineage>
        <taxon>Bacteria</taxon>
        <taxon>Pseudomonadati</taxon>
        <taxon>Pseudomonadota</taxon>
        <taxon>Alphaproteobacteria</taxon>
        <taxon>Hyphomicrobiales</taxon>
        <taxon>Rhizobiaceae</taxon>
        <taxon>Hoeflea</taxon>
    </lineage>
</organism>
<keyword evidence="4" id="KW-0032">Aminotransferase</keyword>
<evidence type="ECO:0000313" key="5">
    <source>
        <dbReference type="Proteomes" id="UP001073227"/>
    </source>
</evidence>
<dbReference type="RefSeq" id="WP_267654076.1">
    <property type="nucleotide sequence ID" value="NZ_JAOVZR010000001.1"/>
</dbReference>
<evidence type="ECO:0000256" key="2">
    <source>
        <dbReference type="ARBA" id="ARBA00022898"/>
    </source>
</evidence>
<gene>
    <name evidence="4" type="ORF">OEG84_12500</name>
</gene>
<accession>A0ABT3Z9S1</accession>
<dbReference type="GO" id="GO:0008483">
    <property type="term" value="F:transaminase activity"/>
    <property type="evidence" value="ECO:0007669"/>
    <property type="project" value="UniProtKB-KW"/>
</dbReference>
<dbReference type="InterPro" id="IPR005814">
    <property type="entry name" value="Aminotrans_3"/>
</dbReference>
<dbReference type="SUPFAM" id="SSF53383">
    <property type="entry name" value="PLP-dependent transferases"/>
    <property type="match status" value="1"/>
</dbReference>
<comment type="cofactor">
    <cofactor evidence="1">
        <name>pyridoxal 5'-phosphate</name>
        <dbReference type="ChEBI" id="CHEBI:597326"/>
    </cofactor>
</comment>
<reference evidence="4" key="1">
    <citation type="submission" date="2022-10" db="EMBL/GenBank/DDBJ databases">
        <title>Hoeflea sp. G2-23, isolated from marine algae.</title>
        <authorList>
            <person name="Kristyanto S."/>
            <person name="Kim J.M."/>
            <person name="Jeon C.O."/>
        </authorList>
    </citation>
    <scope>NUCLEOTIDE SEQUENCE</scope>
    <source>
        <strain evidence="4">G2-23</strain>
    </source>
</reference>
<dbReference type="InterPro" id="IPR015421">
    <property type="entry name" value="PyrdxlP-dep_Trfase_major"/>
</dbReference>
<dbReference type="InterPro" id="IPR049704">
    <property type="entry name" value="Aminotrans_3_PPA_site"/>
</dbReference>
<sequence length="443" mass="47462">MVESSGKTDAGRHGTLSATEAERLSLVERLLPGAGISASNLAEGTRFITARAEGARVYDESGNSYVDFIVGAGALILGHANAAVQAAVVDQVTKGTHFAQLISSPAVDLSQELIDAIPCAEKLVYTTTGSEATFYAMRIARAFTQRGKILKFEGGYHGNHDYALQSTTPFTTSNFPAGRPDTDGIPPNVGESVLVAPYNDLEAARTIIEEHKSDLAAIIVEPMQRSIAPKPGFLEGLRALANSHGVLLIFDEIVTGFRLAYGGGQEYFGVTPDLATYGKIIGGGFPLGAVAGRADVMDVCTVSRRGKEPYAFVEGTFYANPVACAAALATLKELRKPGFYDRLNARGEELRTEFRQIIAKHAIPAKILGDASVWQILFSDSDPSNYAEYASGDIAKTRNFDVDLVRNGVLVLPCTRRQLCEAHTQHDIEDALRAFDAACRAAK</sequence>
<dbReference type="InterPro" id="IPR015422">
    <property type="entry name" value="PyrdxlP-dep_Trfase_small"/>
</dbReference>
<dbReference type="Pfam" id="PF00202">
    <property type="entry name" value="Aminotran_3"/>
    <property type="match status" value="1"/>
</dbReference>
<dbReference type="CDD" id="cd00610">
    <property type="entry name" value="OAT_like"/>
    <property type="match status" value="1"/>
</dbReference>
<protein>
    <submittedName>
        <fullName evidence="4">Aspartate aminotransferase family protein</fullName>
    </submittedName>
</protein>
<dbReference type="Gene3D" id="3.90.1150.10">
    <property type="entry name" value="Aspartate Aminotransferase, domain 1"/>
    <property type="match status" value="1"/>
</dbReference>
<dbReference type="Gene3D" id="3.40.640.10">
    <property type="entry name" value="Type I PLP-dependent aspartate aminotransferase-like (Major domain)"/>
    <property type="match status" value="1"/>
</dbReference>
<comment type="similarity">
    <text evidence="3">Belongs to the class-III pyridoxal-phosphate-dependent aminotransferase family.</text>
</comment>
<evidence type="ECO:0000256" key="3">
    <source>
        <dbReference type="RuleBase" id="RU003560"/>
    </source>
</evidence>
<keyword evidence="4" id="KW-0808">Transferase</keyword>